<dbReference type="HOGENOM" id="CLU_1812749_0_0_6"/>
<accession>D4F2V0</accession>
<dbReference type="Proteomes" id="UP000003692">
    <property type="component" value="Unassembled WGS sequence"/>
</dbReference>
<reference evidence="1 2" key="1">
    <citation type="submission" date="2010-02" db="EMBL/GenBank/DDBJ databases">
        <authorList>
            <person name="Weinstock G."/>
            <person name="Sodergren E."/>
            <person name="Clifton S."/>
            <person name="Fulton L."/>
            <person name="Fulton B."/>
            <person name="Courtney L."/>
            <person name="Fronick C."/>
            <person name="Harrison M."/>
            <person name="Strong C."/>
            <person name="Farmer C."/>
            <person name="Delahaunty K."/>
            <person name="Markovic C."/>
            <person name="Hall O."/>
            <person name="Minx P."/>
            <person name="Tomlinson C."/>
            <person name="Mitreva M."/>
            <person name="Nelson J."/>
            <person name="Hou S."/>
            <person name="Wollam A."/>
            <person name="Pepin K.H."/>
            <person name="Johnson M."/>
            <person name="Bhonagiri V."/>
            <person name="Zhang X."/>
            <person name="Suruliraj S."/>
            <person name="Warren W."/>
            <person name="Chinwalla A."/>
            <person name="Mardis E.R."/>
            <person name="Wilson R.K."/>
        </authorList>
    </citation>
    <scope>NUCLEOTIDE SEQUENCE [LARGE SCALE GENOMIC DNA]</scope>
    <source>
        <strain evidence="1 2">ATCC 23685</strain>
    </source>
</reference>
<dbReference type="AlphaFoldDB" id="D4F2V0"/>
<comment type="caution">
    <text evidence="1">The sequence shown here is derived from an EMBL/GenBank/DDBJ whole genome shotgun (WGS) entry which is preliminary data.</text>
</comment>
<gene>
    <name evidence="1" type="ORF">EDWATA_01051</name>
</gene>
<organism evidence="1 2">
    <name type="scientific">Edwardsiella tarda ATCC 23685</name>
    <dbReference type="NCBI Taxonomy" id="500638"/>
    <lineage>
        <taxon>Bacteria</taxon>
        <taxon>Pseudomonadati</taxon>
        <taxon>Pseudomonadota</taxon>
        <taxon>Gammaproteobacteria</taxon>
        <taxon>Enterobacterales</taxon>
        <taxon>Hafniaceae</taxon>
        <taxon>Edwardsiella</taxon>
    </lineage>
</organism>
<dbReference type="EMBL" id="ADGK01000045">
    <property type="protein sequence ID" value="EFE23946.1"/>
    <property type="molecule type" value="Genomic_DNA"/>
</dbReference>
<name>D4F2V0_EDWTA</name>
<sequence>MRGEGWRRLTLALGFGPLHFLPVFAAVAVAEVACRDRCVTVVAVAGRGHAGFVTVSQRQIAFQFFQRASVVKFVCHRNTSTFVDRMDRRRLYRFLSVAWSAEGTILDLSACLALQREGVRLLWDSAFRVIRYIILFITMRLV</sequence>
<proteinExistence type="predicted"/>
<evidence type="ECO:0000313" key="2">
    <source>
        <dbReference type="Proteomes" id="UP000003692"/>
    </source>
</evidence>
<evidence type="ECO:0000313" key="1">
    <source>
        <dbReference type="EMBL" id="EFE23946.1"/>
    </source>
</evidence>
<protein>
    <submittedName>
        <fullName evidence="1">Uncharacterized protein</fullName>
    </submittedName>
</protein>